<evidence type="ECO:0000313" key="2">
    <source>
        <dbReference type="EMBL" id="RVW20811.1"/>
    </source>
</evidence>
<evidence type="ECO:0000313" key="3">
    <source>
        <dbReference type="Proteomes" id="UP000288805"/>
    </source>
</evidence>
<dbReference type="AlphaFoldDB" id="A0A438CC42"/>
<evidence type="ECO:0000256" key="1">
    <source>
        <dbReference type="SAM" id="MobiDB-lite"/>
    </source>
</evidence>
<organism evidence="2 3">
    <name type="scientific">Vitis vinifera</name>
    <name type="common">Grape</name>
    <dbReference type="NCBI Taxonomy" id="29760"/>
    <lineage>
        <taxon>Eukaryota</taxon>
        <taxon>Viridiplantae</taxon>
        <taxon>Streptophyta</taxon>
        <taxon>Embryophyta</taxon>
        <taxon>Tracheophyta</taxon>
        <taxon>Spermatophyta</taxon>
        <taxon>Magnoliopsida</taxon>
        <taxon>eudicotyledons</taxon>
        <taxon>Gunneridae</taxon>
        <taxon>Pentapetalae</taxon>
        <taxon>rosids</taxon>
        <taxon>Vitales</taxon>
        <taxon>Vitaceae</taxon>
        <taxon>Viteae</taxon>
        <taxon>Vitis</taxon>
    </lineage>
</organism>
<dbReference type="Proteomes" id="UP000288805">
    <property type="component" value="Unassembled WGS sequence"/>
</dbReference>
<accession>A0A438CC42</accession>
<feature type="compositionally biased region" description="Basic and acidic residues" evidence="1">
    <location>
        <begin position="158"/>
        <end position="173"/>
    </location>
</feature>
<reference evidence="2 3" key="1">
    <citation type="journal article" date="2018" name="PLoS Genet.">
        <title>Population sequencing reveals clonal diversity and ancestral inbreeding in the grapevine cultivar Chardonnay.</title>
        <authorList>
            <person name="Roach M.J."/>
            <person name="Johnson D.L."/>
            <person name="Bohlmann J."/>
            <person name="van Vuuren H.J."/>
            <person name="Jones S.J."/>
            <person name="Pretorius I.S."/>
            <person name="Schmidt S.A."/>
            <person name="Borneman A.R."/>
        </authorList>
    </citation>
    <scope>NUCLEOTIDE SEQUENCE [LARGE SCALE GENOMIC DNA]</scope>
    <source>
        <strain evidence="3">cv. Chardonnay</strain>
        <tissue evidence="2">Leaf</tissue>
    </source>
</reference>
<protein>
    <submittedName>
        <fullName evidence="2">Uncharacterized protein</fullName>
    </submittedName>
</protein>
<comment type="caution">
    <text evidence="2">The sequence shown here is derived from an EMBL/GenBank/DDBJ whole genome shotgun (WGS) entry which is preliminary data.</text>
</comment>
<name>A0A438CC42_VITVI</name>
<sequence length="207" mass="23525">MNRARASEVYTLPEGLDVQAKFATIMRRLDDLEVKGVQEVQIVNEGVTQLCLICKSTEHGVQSCPTLPLVQDMYTEQANALGTYKKYSSNSPYSNTYNPSWRIIQIYHGKVVTMASFSNKETDFGVISLWAARFSTTSYHTQNGKEYEEPKLPISEDIPARDEPTMEKNARNEKKYEKYEEVIVSKDKRSVSNHLPFPSAMQRQNGG</sequence>
<dbReference type="EMBL" id="QGNW01002336">
    <property type="protein sequence ID" value="RVW20811.1"/>
    <property type="molecule type" value="Genomic_DNA"/>
</dbReference>
<feature type="region of interest" description="Disordered" evidence="1">
    <location>
        <begin position="154"/>
        <end position="173"/>
    </location>
</feature>
<proteinExistence type="predicted"/>
<gene>
    <name evidence="2" type="ORF">CK203_114711</name>
</gene>